<dbReference type="InterPro" id="IPR016032">
    <property type="entry name" value="Sig_transdc_resp-reg_C-effctor"/>
</dbReference>
<dbReference type="InterPro" id="IPR000792">
    <property type="entry name" value="Tscrpt_reg_LuxR_C"/>
</dbReference>
<dbReference type="PROSITE" id="PS50043">
    <property type="entry name" value="HTH_LUXR_2"/>
    <property type="match status" value="1"/>
</dbReference>
<evidence type="ECO:0000313" key="3">
    <source>
        <dbReference type="EMBL" id="GHH65636.1"/>
    </source>
</evidence>
<reference evidence="3" key="2">
    <citation type="submission" date="2020-09" db="EMBL/GenBank/DDBJ databases">
        <authorList>
            <person name="Sun Q."/>
            <person name="Zhou Y."/>
        </authorList>
    </citation>
    <scope>NUCLEOTIDE SEQUENCE</scope>
    <source>
        <strain evidence="3">CGMCC 4.7398</strain>
    </source>
</reference>
<dbReference type="PANTHER" id="PTHR43214:SF43">
    <property type="entry name" value="TWO-COMPONENT RESPONSE REGULATOR"/>
    <property type="match status" value="1"/>
</dbReference>
<dbReference type="SMART" id="SM00421">
    <property type="entry name" value="HTH_LUXR"/>
    <property type="match status" value="1"/>
</dbReference>
<evidence type="ECO:0000259" key="2">
    <source>
        <dbReference type="PROSITE" id="PS50043"/>
    </source>
</evidence>
<evidence type="ECO:0000256" key="1">
    <source>
        <dbReference type="ARBA" id="ARBA00023125"/>
    </source>
</evidence>
<comment type="caution">
    <text evidence="3">The sequence shown here is derived from an EMBL/GenBank/DDBJ whole genome shotgun (WGS) entry which is preliminary data.</text>
</comment>
<dbReference type="InterPro" id="IPR011990">
    <property type="entry name" value="TPR-like_helical_dom_sf"/>
</dbReference>
<dbReference type="SUPFAM" id="SSF48452">
    <property type="entry name" value="TPR-like"/>
    <property type="match status" value="2"/>
</dbReference>
<dbReference type="GO" id="GO:0006355">
    <property type="term" value="P:regulation of DNA-templated transcription"/>
    <property type="evidence" value="ECO:0007669"/>
    <property type="project" value="InterPro"/>
</dbReference>
<proteinExistence type="predicted"/>
<keyword evidence="4" id="KW-1185">Reference proteome</keyword>
<organism evidence="3 4">
    <name type="scientific">Promicromonospora soli</name>
    <dbReference type="NCBI Taxonomy" id="2035533"/>
    <lineage>
        <taxon>Bacteria</taxon>
        <taxon>Bacillati</taxon>
        <taxon>Actinomycetota</taxon>
        <taxon>Actinomycetes</taxon>
        <taxon>Micrococcales</taxon>
        <taxon>Promicromonosporaceae</taxon>
        <taxon>Promicromonospora</taxon>
    </lineage>
</organism>
<dbReference type="PANTHER" id="PTHR43214">
    <property type="entry name" value="TWO-COMPONENT RESPONSE REGULATOR"/>
    <property type="match status" value="1"/>
</dbReference>
<keyword evidence="1" id="KW-0238">DNA-binding</keyword>
<dbReference type="CDD" id="cd06170">
    <property type="entry name" value="LuxR_C_like"/>
    <property type="match status" value="1"/>
</dbReference>
<dbReference type="PRINTS" id="PR00038">
    <property type="entry name" value="HTHLUXR"/>
</dbReference>
<dbReference type="SUPFAM" id="SSF46894">
    <property type="entry name" value="C-terminal effector domain of the bipartite response regulators"/>
    <property type="match status" value="1"/>
</dbReference>
<dbReference type="Gene3D" id="1.10.10.10">
    <property type="entry name" value="Winged helix-like DNA-binding domain superfamily/Winged helix DNA-binding domain"/>
    <property type="match status" value="1"/>
</dbReference>
<dbReference type="EMBL" id="BNAS01000001">
    <property type="protein sequence ID" value="GHH65636.1"/>
    <property type="molecule type" value="Genomic_DNA"/>
</dbReference>
<dbReference type="Gene3D" id="1.25.40.10">
    <property type="entry name" value="Tetratricopeptide repeat domain"/>
    <property type="match status" value="1"/>
</dbReference>
<dbReference type="AlphaFoldDB" id="A0A919FIE8"/>
<protein>
    <submittedName>
        <fullName evidence="3">Helix-turn-helix transcriptional regulator</fullName>
    </submittedName>
</protein>
<feature type="domain" description="HTH luxR-type" evidence="2">
    <location>
        <begin position="452"/>
        <end position="517"/>
    </location>
</feature>
<name>A0A919FIE8_9MICO</name>
<gene>
    <name evidence="3" type="ORF">GCM10017772_04170</name>
</gene>
<accession>A0A919FIE8</accession>
<dbReference type="Proteomes" id="UP000627369">
    <property type="component" value="Unassembled WGS sequence"/>
</dbReference>
<evidence type="ECO:0000313" key="4">
    <source>
        <dbReference type="Proteomes" id="UP000627369"/>
    </source>
</evidence>
<dbReference type="Pfam" id="PF00196">
    <property type="entry name" value="GerE"/>
    <property type="match status" value="1"/>
</dbReference>
<dbReference type="PROSITE" id="PS00622">
    <property type="entry name" value="HTH_LUXR_1"/>
    <property type="match status" value="1"/>
</dbReference>
<sequence length="524" mass="56527">MAYDALRAARELGALGPEDVHRLADAAWWLGLLPECLRLTELAHRDFLATGHLDRAATQALDIGGMLAMRGEPALASAWLSRARRLLEGLPVGPAHGTLWYVDLSFALEEGRLDEAARTAEELRRLGQAHGHDEYVALGHLGQGLVLLRRGRVTEAFGQMDEAMLLVVGGQVDPEWAGHICCMIVSACLDVADLNRARLCSEAAYRWLEDFEHAVMFTGVCRAHDVDLLVIEGDWAAAERKAELVVRDLADLNVEAVAEVEYQRGECHRLRGEYNEAEVSYGRAAALGCEPQPGTALLALARGDVATAWETVCDAAARAATDPFRSARLLRALVEIGVAAGHPDAAANAAVRLRELADTFGTPGFQAWAAHCYGVVALARGDAAGALAPLVRASSDFRRMRAWCDAAAADLLLSDVHATLGDAAKAEQYRDSAVAVFHRLGMPTPTVMPRPRSELDGVLTAREAEILARVATGAANRDVAESLSISEATVRRHLANIYLKLEVRTRTAASAWAYRHGLVPEARA</sequence>
<dbReference type="InterPro" id="IPR039420">
    <property type="entry name" value="WalR-like"/>
</dbReference>
<dbReference type="InterPro" id="IPR036388">
    <property type="entry name" value="WH-like_DNA-bd_sf"/>
</dbReference>
<reference evidence="3" key="1">
    <citation type="journal article" date="2014" name="Int. J. Syst. Evol. Microbiol.">
        <title>Complete genome sequence of Corynebacterium casei LMG S-19264T (=DSM 44701T), isolated from a smear-ripened cheese.</title>
        <authorList>
            <consortium name="US DOE Joint Genome Institute (JGI-PGF)"/>
            <person name="Walter F."/>
            <person name="Albersmeier A."/>
            <person name="Kalinowski J."/>
            <person name="Ruckert C."/>
        </authorList>
    </citation>
    <scope>NUCLEOTIDE SEQUENCE</scope>
    <source>
        <strain evidence="3">CGMCC 4.7398</strain>
    </source>
</reference>
<dbReference type="GO" id="GO:0003677">
    <property type="term" value="F:DNA binding"/>
    <property type="evidence" value="ECO:0007669"/>
    <property type="project" value="UniProtKB-KW"/>
</dbReference>